<dbReference type="SUPFAM" id="SSF48726">
    <property type="entry name" value="Immunoglobulin"/>
    <property type="match status" value="1"/>
</dbReference>
<keyword evidence="1" id="KW-0393">Immunoglobulin domain</keyword>
<dbReference type="PANTHER" id="PTHR23411">
    <property type="entry name" value="TAPASIN"/>
    <property type="match status" value="1"/>
</dbReference>
<dbReference type="InterPro" id="IPR050380">
    <property type="entry name" value="Immune_Resp_Modulators"/>
</dbReference>
<dbReference type="InterPro" id="IPR036179">
    <property type="entry name" value="Ig-like_dom_sf"/>
</dbReference>
<protein>
    <submittedName>
        <fullName evidence="4">IGHM protein</fullName>
    </submittedName>
</protein>
<proteinExistence type="predicted"/>
<feature type="non-terminal residue" evidence="4">
    <location>
        <position position="146"/>
    </location>
</feature>
<accession>A0A7K9HUR6</accession>
<evidence type="ECO:0000256" key="2">
    <source>
        <dbReference type="SAM" id="MobiDB-lite"/>
    </source>
</evidence>
<dbReference type="InterPro" id="IPR007110">
    <property type="entry name" value="Ig-like_dom"/>
</dbReference>
<dbReference type="Gene3D" id="2.60.40.10">
    <property type="entry name" value="Immunoglobulins"/>
    <property type="match status" value="1"/>
</dbReference>
<feature type="region of interest" description="Disordered" evidence="2">
    <location>
        <begin position="1"/>
        <end position="59"/>
    </location>
</feature>
<reference evidence="4 5" key="1">
    <citation type="submission" date="2019-09" db="EMBL/GenBank/DDBJ databases">
        <title>Bird 10,000 Genomes (B10K) Project - Family phase.</title>
        <authorList>
            <person name="Zhang G."/>
        </authorList>
    </citation>
    <scope>NUCLEOTIDE SEQUENCE [LARGE SCALE GENOMIC DNA]</scope>
    <source>
        <strain evidence="4">B10K-DU-001-16</strain>
        <tissue evidence="4">Muscle</tissue>
    </source>
</reference>
<dbReference type="InterPro" id="IPR013783">
    <property type="entry name" value="Ig-like_fold"/>
</dbReference>
<organism evidence="4 5">
    <name type="scientific">Bucco capensis</name>
    <name type="common">collared puffbird</name>
    <dbReference type="NCBI Taxonomy" id="135168"/>
    <lineage>
        <taxon>Eukaryota</taxon>
        <taxon>Metazoa</taxon>
        <taxon>Chordata</taxon>
        <taxon>Craniata</taxon>
        <taxon>Vertebrata</taxon>
        <taxon>Euteleostomi</taxon>
        <taxon>Archelosauria</taxon>
        <taxon>Archosauria</taxon>
        <taxon>Dinosauria</taxon>
        <taxon>Saurischia</taxon>
        <taxon>Theropoda</taxon>
        <taxon>Coelurosauria</taxon>
        <taxon>Aves</taxon>
        <taxon>Neognathae</taxon>
        <taxon>Neoaves</taxon>
        <taxon>Telluraves</taxon>
        <taxon>Coraciimorphae</taxon>
        <taxon>Piciformes</taxon>
        <taxon>Bucconidae</taxon>
        <taxon>Bucco</taxon>
    </lineage>
</organism>
<dbReference type="Pfam" id="PF07654">
    <property type="entry name" value="C1-set"/>
    <property type="match status" value="1"/>
</dbReference>
<evidence type="ECO:0000256" key="1">
    <source>
        <dbReference type="ARBA" id="ARBA00023319"/>
    </source>
</evidence>
<gene>
    <name evidence="4" type="primary">Ighm</name>
    <name evidence="4" type="ORF">BUCCAP_R16049</name>
</gene>
<evidence type="ECO:0000313" key="4">
    <source>
        <dbReference type="EMBL" id="NXH16454.1"/>
    </source>
</evidence>
<dbReference type="PROSITE" id="PS50835">
    <property type="entry name" value="IG_LIKE"/>
    <property type="match status" value="1"/>
</dbReference>
<feature type="domain" description="Ig-like" evidence="3">
    <location>
        <begin position="49"/>
        <end position="144"/>
    </location>
</feature>
<dbReference type="OrthoDB" id="9378418at2759"/>
<sequence>LWTSSSSLRLPLAEGKSRQPFECQAQHPHGTRRVLVTNPGESRTRPSPPTLSLFPPSREDFQGPYRNSTLLCHLRGPALSAQPISWLRDGRPATREAETQTLQLPNGQWLSESRLVVTESEWDAGVVFSCQSGEEIRNTSKALECG</sequence>
<evidence type="ECO:0000313" key="5">
    <source>
        <dbReference type="Proteomes" id="UP000534107"/>
    </source>
</evidence>
<dbReference type="AlphaFoldDB" id="A0A7K9HUR6"/>
<dbReference type="Proteomes" id="UP000534107">
    <property type="component" value="Unassembled WGS sequence"/>
</dbReference>
<dbReference type="InterPro" id="IPR003597">
    <property type="entry name" value="Ig_C1-set"/>
</dbReference>
<feature type="non-terminal residue" evidence="4">
    <location>
        <position position="1"/>
    </location>
</feature>
<keyword evidence="5" id="KW-1185">Reference proteome</keyword>
<dbReference type="EMBL" id="VWZO01011576">
    <property type="protein sequence ID" value="NXH16454.1"/>
    <property type="molecule type" value="Genomic_DNA"/>
</dbReference>
<comment type="caution">
    <text evidence="4">The sequence shown here is derived from an EMBL/GenBank/DDBJ whole genome shotgun (WGS) entry which is preliminary data.</text>
</comment>
<evidence type="ECO:0000259" key="3">
    <source>
        <dbReference type="PROSITE" id="PS50835"/>
    </source>
</evidence>
<name>A0A7K9HUR6_9PICI</name>